<dbReference type="Proteomes" id="UP001214854">
    <property type="component" value="Unassembled WGS sequence"/>
</dbReference>
<name>A0ABT5I060_9CAUL</name>
<reference evidence="2 3" key="1">
    <citation type="submission" date="2023-01" db="EMBL/GenBank/DDBJ databases">
        <title>Novel species of the genus Asticcacaulis isolated from rivers.</title>
        <authorList>
            <person name="Lu H."/>
        </authorList>
    </citation>
    <scope>NUCLEOTIDE SEQUENCE [LARGE SCALE GENOMIC DNA]</scope>
    <source>
        <strain evidence="2 3">BYS171W</strain>
    </source>
</reference>
<dbReference type="EMBL" id="JAQQKX010000020">
    <property type="protein sequence ID" value="MDC7685071.1"/>
    <property type="molecule type" value="Genomic_DNA"/>
</dbReference>
<dbReference type="PANTHER" id="PTHR42686">
    <property type="entry name" value="GH17980P-RELATED"/>
    <property type="match status" value="1"/>
</dbReference>
<dbReference type="Gene3D" id="3.20.20.100">
    <property type="entry name" value="NADP-dependent oxidoreductase domain"/>
    <property type="match status" value="1"/>
</dbReference>
<dbReference type="InterPro" id="IPR023210">
    <property type="entry name" value="NADP_OxRdtase_dom"/>
</dbReference>
<evidence type="ECO:0000313" key="2">
    <source>
        <dbReference type="EMBL" id="MDC7685071.1"/>
    </source>
</evidence>
<dbReference type="Pfam" id="PF00248">
    <property type="entry name" value="Aldo_ket_red"/>
    <property type="match status" value="1"/>
</dbReference>
<gene>
    <name evidence="2" type="ORF">PQU92_17435</name>
</gene>
<sequence>MFSFPKSEIGRTGVKVGALGFGAAAIGNLYQPVTDADAAATVAAAVEAGIDYIDTAPRYGQGLSERRLGATLPKNVTLSSKAGRVLSPITPPPPGTERHGFVDGDPFEEHFDYSYSGIMRSFEDSLKRLKRERIDILLAHDLGRETHGGQHDYHLQTFLRGGLEAMQNLKAQGLIGAIGLGVNESAICDQVMSAADIDVVLLAGRYTLLEQAPLDGFFDRCAAKGVSIIAAAPFNSGMLADGQHYNYAAPPADIVDRVVRLKAVCAAHGVPLAAAALQFPLAHPVVVSVLTGMNSPAQVETNSALFRHPIPPALWADLKAEGLLSDAAPVPEALDA</sequence>
<organism evidence="2 3">
    <name type="scientific">Asticcacaulis aquaticus</name>
    <dbReference type="NCBI Taxonomy" id="2984212"/>
    <lineage>
        <taxon>Bacteria</taxon>
        <taxon>Pseudomonadati</taxon>
        <taxon>Pseudomonadota</taxon>
        <taxon>Alphaproteobacteria</taxon>
        <taxon>Caulobacterales</taxon>
        <taxon>Caulobacteraceae</taxon>
        <taxon>Asticcacaulis</taxon>
    </lineage>
</organism>
<comment type="caution">
    <text evidence="2">The sequence shown here is derived from an EMBL/GenBank/DDBJ whole genome shotgun (WGS) entry which is preliminary data.</text>
</comment>
<proteinExistence type="predicted"/>
<protein>
    <submittedName>
        <fullName evidence="2">Aldo/keto reductase</fullName>
    </submittedName>
</protein>
<dbReference type="SUPFAM" id="SSF51430">
    <property type="entry name" value="NAD(P)-linked oxidoreductase"/>
    <property type="match status" value="1"/>
</dbReference>
<dbReference type="InterPro" id="IPR036812">
    <property type="entry name" value="NAD(P)_OxRdtase_dom_sf"/>
</dbReference>
<dbReference type="RefSeq" id="WP_272749579.1">
    <property type="nucleotide sequence ID" value="NZ_JAQQKX010000020.1"/>
</dbReference>
<dbReference type="InterPro" id="IPR020471">
    <property type="entry name" value="AKR"/>
</dbReference>
<keyword evidence="3" id="KW-1185">Reference proteome</keyword>
<feature type="domain" description="NADP-dependent oxidoreductase" evidence="1">
    <location>
        <begin position="19"/>
        <end position="319"/>
    </location>
</feature>
<dbReference type="PANTHER" id="PTHR42686:SF1">
    <property type="entry name" value="GH17980P-RELATED"/>
    <property type="match status" value="1"/>
</dbReference>
<evidence type="ECO:0000313" key="3">
    <source>
        <dbReference type="Proteomes" id="UP001214854"/>
    </source>
</evidence>
<evidence type="ECO:0000259" key="1">
    <source>
        <dbReference type="Pfam" id="PF00248"/>
    </source>
</evidence>
<accession>A0ABT5I060</accession>